<protein>
    <submittedName>
        <fullName evidence="1">Uncharacterized protein</fullName>
    </submittedName>
</protein>
<gene>
    <name evidence="1" type="ORF">ACFQRF_11010</name>
</gene>
<dbReference type="RefSeq" id="WP_379870919.1">
    <property type="nucleotide sequence ID" value="NZ_JBHTBH010000004.1"/>
</dbReference>
<accession>A0ABW2KDZ7</accession>
<keyword evidence="2" id="KW-1185">Reference proteome</keyword>
<comment type="caution">
    <text evidence="1">The sequence shown here is derived from an EMBL/GenBank/DDBJ whole genome shotgun (WGS) entry which is preliminary data.</text>
</comment>
<dbReference type="EMBL" id="JBHTBH010000004">
    <property type="protein sequence ID" value="MFC7328272.1"/>
    <property type="molecule type" value="Genomic_DNA"/>
</dbReference>
<sequence length="69" mass="7536">MSFEDVTIDELATRALQAQENGDHQAAAVFAQLAHAKAVDLFARDIHRSTQGLHEAASLFSTAARRMRA</sequence>
<proteinExistence type="predicted"/>
<evidence type="ECO:0000313" key="2">
    <source>
        <dbReference type="Proteomes" id="UP001596540"/>
    </source>
</evidence>
<reference evidence="2" key="1">
    <citation type="journal article" date="2019" name="Int. J. Syst. Evol. Microbiol.">
        <title>The Global Catalogue of Microorganisms (GCM) 10K type strain sequencing project: providing services to taxonomists for standard genome sequencing and annotation.</title>
        <authorList>
            <consortium name="The Broad Institute Genomics Platform"/>
            <consortium name="The Broad Institute Genome Sequencing Center for Infectious Disease"/>
            <person name="Wu L."/>
            <person name="Ma J."/>
        </authorList>
    </citation>
    <scope>NUCLEOTIDE SEQUENCE [LARGE SCALE GENOMIC DNA]</scope>
    <source>
        <strain evidence="2">CGMCC 4.7382</strain>
    </source>
</reference>
<dbReference type="Proteomes" id="UP001596540">
    <property type="component" value="Unassembled WGS sequence"/>
</dbReference>
<name>A0ABW2KDZ7_9ACTN</name>
<organism evidence="1 2">
    <name type="scientific">Marinactinospora rubrisoli</name>
    <dbReference type="NCBI Taxonomy" id="2715399"/>
    <lineage>
        <taxon>Bacteria</taxon>
        <taxon>Bacillati</taxon>
        <taxon>Actinomycetota</taxon>
        <taxon>Actinomycetes</taxon>
        <taxon>Streptosporangiales</taxon>
        <taxon>Nocardiopsidaceae</taxon>
        <taxon>Marinactinospora</taxon>
    </lineage>
</organism>
<evidence type="ECO:0000313" key="1">
    <source>
        <dbReference type="EMBL" id="MFC7328272.1"/>
    </source>
</evidence>